<evidence type="ECO:0000313" key="3">
    <source>
        <dbReference type="EMBL" id="BBH86410.1"/>
    </source>
</evidence>
<gene>
    <name evidence="3" type="ORF">KTC_11610</name>
</gene>
<proteinExistence type="predicted"/>
<feature type="compositionally biased region" description="Basic and acidic residues" evidence="1">
    <location>
        <begin position="9"/>
        <end position="19"/>
    </location>
</feature>
<feature type="compositionally biased region" description="Basic residues" evidence="1">
    <location>
        <begin position="20"/>
        <end position="32"/>
    </location>
</feature>
<accession>A0A455SFY6</accession>
<keyword evidence="2" id="KW-0812">Transmembrane</keyword>
<name>A0A455SFY6_9CHLR</name>
<evidence type="ECO:0008006" key="4">
    <source>
        <dbReference type="Google" id="ProtNLM"/>
    </source>
</evidence>
<protein>
    <recommendedName>
        <fullName evidence="4">DUF929 domain-containing protein</fullName>
    </recommendedName>
</protein>
<feature type="region of interest" description="Disordered" evidence="1">
    <location>
        <begin position="1"/>
        <end position="35"/>
    </location>
</feature>
<dbReference type="Pfam" id="PF06053">
    <property type="entry name" value="DUF929"/>
    <property type="match status" value="1"/>
</dbReference>
<dbReference type="EMBL" id="AP019376">
    <property type="protein sequence ID" value="BBH86410.1"/>
    <property type="molecule type" value="Genomic_DNA"/>
</dbReference>
<feature type="transmembrane region" description="Helical" evidence="2">
    <location>
        <begin position="39"/>
        <end position="60"/>
    </location>
</feature>
<reference evidence="3" key="1">
    <citation type="submission" date="2018-12" db="EMBL/GenBank/DDBJ databases">
        <title>Novel natural products biosynthetic potential of the class Ktedonobacteria.</title>
        <authorList>
            <person name="Zheng Y."/>
            <person name="Saitou A."/>
            <person name="Wang C.M."/>
            <person name="Toyoda A."/>
            <person name="Minakuchi Y."/>
            <person name="Sekiguchi Y."/>
            <person name="Ueda K."/>
            <person name="Takano H."/>
            <person name="Sakai Y."/>
            <person name="Yokota A."/>
            <person name="Yabe S."/>
        </authorList>
    </citation>
    <scope>NUCLEOTIDE SEQUENCE</scope>
    <source>
        <strain evidence="3">COM3</strain>
    </source>
</reference>
<evidence type="ECO:0000256" key="2">
    <source>
        <dbReference type="SAM" id="Phobius"/>
    </source>
</evidence>
<dbReference type="InterPro" id="IPR009272">
    <property type="entry name" value="DUF929"/>
</dbReference>
<keyword evidence="2" id="KW-0472">Membrane</keyword>
<keyword evidence="2" id="KW-1133">Transmembrane helix</keyword>
<sequence>MPKHSSATRRREQTKNERRQRLRSQRQGKKNQQKPSTSTTWILLGSIIGGITLIIALFLYQASSRSSDQLQPGQDTALKAIPSLKPELLEQVGTGSLASNPMTTIKNTPILKGKDGKPVVLYVGAEYCPFCAGQRWAMIIALSRFGSFGELHGFLSGEGNIPSYSFYQGSYTSHYIDFQGKETGDNTPPPATKQLDTLTEEQQHIVDTYNTEKYLSRSGIPFIDIANRYISSGAYFPIDLFYNVSYQEIGDKLQTASDPLAQGVIGAANYLTAAICVVTTTNQRMSVTVPRFKESRRNWHSLLRAFLLQH</sequence>
<organism evidence="3">
    <name type="scientific">Thermosporothrix sp. COM3</name>
    <dbReference type="NCBI Taxonomy" id="2490863"/>
    <lineage>
        <taxon>Bacteria</taxon>
        <taxon>Bacillati</taxon>
        <taxon>Chloroflexota</taxon>
        <taxon>Ktedonobacteria</taxon>
        <taxon>Ktedonobacterales</taxon>
        <taxon>Thermosporotrichaceae</taxon>
        <taxon>Thermosporothrix</taxon>
    </lineage>
</organism>
<evidence type="ECO:0000256" key="1">
    <source>
        <dbReference type="SAM" id="MobiDB-lite"/>
    </source>
</evidence>
<dbReference type="AlphaFoldDB" id="A0A455SFY6"/>